<feature type="compositionally biased region" description="Basic residues" evidence="1">
    <location>
        <begin position="153"/>
        <end position="168"/>
    </location>
</feature>
<organism evidence="2">
    <name type="scientific">bioreactor metagenome</name>
    <dbReference type="NCBI Taxonomy" id="1076179"/>
    <lineage>
        <taxon>unclassified sequences</taxon>
        <taxon>metagenomes</taxon>
        <taxon>ecological metagenomes</taxon>
    </lineage>
</organism>
<gene>
    <name evidence="2" type="ORF">SDC9_192410</name>
</gene>
<protein>
    <submittedName>
        <fullName evidence="2">Uncharacterized protein</fullName>
    </submittedName>
</protein>
<dbReference type="EMBL" id="VSSQ01104283">
    <property type="protein sequence ID" value="MPN44843.1"/>
    <property type="molecule type" value="Genomic_DNA"/>
</dbReference>
<sequence>MTQPLGRPVHPQPRPAEKVFVPRRRADHRIRPGPVGAQHPPLLRRREIGPHRRDRHRHVAQFRRNRLRQSTGIDVLVRRFRGQRGHAVHAPPHAGPLHAGHRGKLFQHGSGDGIFLQRHIDERIVGTNRQRLIGVNIQKERDHPLDHMGAGSVHRRSRPRDHHHRGKRPLGMFRHTQKTVQARVIDIGEADPVEIQRIG</sequence>
<evidence type="ECO:0000313" key="2">
    <source>
        <dbReference type="EMBL" id="MPN44843.1"/>
    </source>
</evidence>
<accession>A0A645IBN1</accession>
<feature type="region of interest" description="Disordered" evidence="1">
    <location>
        <begin position="143"/>
        <end position="168"/>
    </location>
</feature>
<dbReference type="AlphaFoldDB" id="A0A645IBN1"/>
<comment type="caution">
    <text evidence="2">The sequence shown here is derived from an EMBL/GenBank/DDBJ whole genome shotgun (WGS) entry which is preliminary data.</text>
</comment>
<name>A0A645IBN1_9ZZZZ</name>
<reference evidence="2" key="1">
    <citation type="submission" date="2019-08" db="EMBL/GenBank/DDBJ databases">
        <authorList>
            <person name="Kucharzyk K."/>
            <person name="Murdoch R.W."/>
            <person name="Higgins S."/>
            <person name="Loffler F."/>
        </authorList>
    </citation>
    <scope>NUCLEOTIDE SEQUENCE</scope>
</reference>
<proteinExistence type="predicted"/>
<evidence type="ECO:0000256" key="1">
    <source>
        <dbReference type="SAM" id="MobiDB-lite"/>
    </source>
</evidence>